<dbReference type="InterPro" id="IPR025857">
    <property type="entry name" value="MacB_PCD"/>
</dbReference>
<evidence type="ECO:0000259" key="8">
    <source>
        <dbReference type="Pfam" id="PF12704"/>
    </source>
</evidence>
<feature type="transmembrane region" description="Helical" evidence="6">
    <location>
        <begin position="768"/>
        <end position="792"/>
    </location>
</feature>
<protein>
    <submittedName>
        <fullName evidence="9">Permease prefix domain 2-containing transporter</fullName>
    </submittedName>
</protein>
<feature type="domain" description="ABC3 transporter permease C-terminal" evidence="7">
    <location>
        <begin position="377"/>
        <end position="488"/>
    </location>
</feature>
<keyword evidence="2" id="KW-1003">Cell membrane</keyword>
<comment type="caution">
    <text evidence="9">The sequence shown here is derived from an EMBL/GenBank/DDBJ whole genome shotgun (WGS) entry which is preliminary data.</text>
</comment>
<dbReference type="EMBL" id="JAUJEA010000021">
    <property type="protein sequence ID" value="MDN5205611.1"/>
    <property type="molecule type" value="Genomic_DNA"/>
</dbReference>
<name>A0ABT8KXS9_9BACT</name>
<gene>
    <name evidence="9" type="ORF">QQ008_29775</name>
</gene>
<dbReference type="Pfam" id="PF02687">
    <property type="entry name" value="FtsX"/>
    <property type="match status" value="2"/>
</dbReference>
<evidence type="ECO:0000313" key="10">
    <source>
        <dbReference type="Proteomes" id="UP001172082"/>
    </source>
</evidence>
<dbReference type="InterPro" id="IPR047699">
    <property type="entry name" value="Permease_put_prefix"/>
</dbReference>
<feature type="domain" description="ABC3 transporter permease C-terminal" evidence="7">
    <location>
        <begin position="772"/>
        <end position="884"/>
    </location>
</feature>
<keyword evidence="4 6" id="KW-1133">Transmembrane helix</keyword>
<dbReference type="InterPro" id="IPR003838">
    <property type="entry name" value="ABC3_permease_C"/>
</dbReference>
<evidence type="ECO:0000256" key="1">
    <source>
        <dbReference type="ARBA" id="ARBA00004651"/>
    </source>
</evidence>
<accession>A0ABT8KXS9</accession>
<dbReference type="InterPro" id="IPR050250">
    <property type="entry name" value="Macrolide_Exporter_MacB"/>
</dbReference>
<evidence type="ECO:0000313" key="9">
    <source>
        <dbReference type="EMBL" id="MDN5205611.1"/>
    </source>
</evidence>
<evidence type="ECO:0000256" key="2">
    <source>
        <dbReference type="ARBA" id="ARBA00022475"/>
    </source>
</evidence>
<evidence type="ECO:0000256" key="5">
    <source>
        <dbReference type="ARBA" id="ARBA00023136"/>
    </source>
</evidence>
<feature type="domain" description="MacB-like periplasmic core" evidence="8">
    <location>
        <begin position="525"/>
        <end position="689"/>
    </location>
</feature>
<keyword evidence="10" id="KW-1185">Reference proteome</keyword>
<evidence type="ECO:0000259" key="7">
    <source>
        <dbReference type="Pfam" id="PF02687"/>
    </source>
</evidence>
<feature type="transmembrane region" description="Helical" evidence="6">
    <location>
        <begin position="103"/>
        <end position="124"/>
    </location>
</feature>
<reference evidence="9" key="1">
    <citation type="submission" date="2023-06" db="EMBL/GenBank/DDBJ databases">
        <title>Genomic of Parafulvivirga corallium.</title>
        <authorList>
            <person name="Wang G."/>
        </authorList>
    </citation>
    <scope>NUCLEOTIDE SEQUENCE</scope>
    <source>
        <strain evidence="9">BMA10</strain>
    </source>
</reference>
<keyword evidence="3 6" id="KW-0812">Transmembrane</keyword>
<evidence type="ECO:0000256" key="4">
    <source>
        <dbReference type="ARBA" id="ARBA00022989"/>
    </source>
</evidence>
<feature type="transmembrane region" description="Helical" evidence="6">
    <location>
        <begin position="856"/>
        <end position="880"/>
    </location>
</feature>
<feature type="transmembrane region" description="Helical" evidence="6">
    <location>
        <begin position="509"/>
        <end position="532"/>
    </location>
</feature>
<proteinExistence type="predicted"/>
<feature type="transmembrane region" description="Helical" evidence="6">
    <location>
        <begin position="462"/>
        <end position="488"/>
    </location>
</feature>
<dbReference type="PANTHER" id="PTHR30572">
    <property type="entry name" value="MEMBRANE COMPONENT OF TRANSPORTER-RELATED"/>
    <property type="match status" value="1"/>
</dbReference>
<keyword evidence="5 6" id="KW-0472">Membrane</keyword>
<dbReference type="RefSeq" id="WP_346755633.1">
    <property type="nucleotide sequence ID" value="NZ_JAUJEA010000021.1"/>
</dbReference>
<organism evidence="9 10">
    <name type="scientific">Splendidivirga corallicola</name>
    <dbReference type="NCBI Taxonomy" id="3051826"/>
    <lineage>
        <taxon>Bacteria</taxon>
        <taxon>Pseudomonadati</taxon>
        <taxon>Bacteroidota</taxon>
        <taxon>Cytophagia</taxon>
        <taxon>Cytophagales</taxon>
        <taxon>Splendidivirgaceae</taxon>
        <taxon>Splendidivirga</taxon>
    </lineage>
</organism>
<dbReference type="Proteomes" id="UP001172082">
    <property type="component" value="Unassembled WGS sequence"/>
</dbReference>
<dbReference type="PANTHER" id="PTHR30572:SF18">
    <property type="entry name" value="ABC-TYPE MACROLIDE FAMILY EXPORT SYSTEM PERMEASE COMPONENT 2"/>
    <property type="match status" value="1"/>
</dbReference>
<feature type="transmembrane region" description="Helical" evidence="6">
    <location>
        <begin position="813"/>
        <end position="836"/>
    </location>
</feature>
<evidence type="ECO:0000256" key="6">
    <source>
        <dbReference type="SAM" id="Phobius"/>
    </source>
</evidence>
<dbReference type="Pfam" id="PF12704">
    <property type="entry name" value="MacB_PCD"/>
    <property type="match status" value="2"/>
</dbReference>
<feature type="transmembrane region" description="Helical" evidence="6">
    <location>
        <begin position="427"/>
        <end position="450"/>
    </location>
</feature>
<feature type="domain" description="MacB-like periplasmic core" evidence="8">
    <location>
        <begin position="102"/>
        <end position="327"/>
    </location>
</feature>
<comment type="subcellular location">
    <subcellularLocation>
        <location evidence="1">Cell membrane</location>
        <topology evidence="1">Multi-pass membrane protein</topology>
    </subcellularLocation>
</comment>
<dbReference type="NCBIfam" id="NF038404">
    <property type="entry name" value="perm_prefix_2"/>
    <property type="match status" value="1"/>
</dbReference>
<feature type="transmembrane region" description="Helical" evidence="6">
    <location>
        <begin position="372"/>
        <end position="393"/>
    </location>
</feature>
<evidence type="ECO:0000256" key="3">
    <source>
        <dbReference type="ARBA" id="ARBA00022692"/>
    </source>
</evidence>
<sequence>MGKKQNHNTLPPKLALRFLSWYCTERRLEEIEGDLEELFYRDINTLGERRAKLRFWINVIRCFKPYAFKRKVRPIKDFLSMDLYINYLITSVRRMKRERSYSVIAISALTLGLLSFMLIATYLINEYKFDTFYPKKDRIYRVVQIEEHPGGVEHMAMTSIHLAEAIRNEIPGVAEAATVWPGVDGWVEANGKTFYESDYILASENFFQIFDQQFLMGSDKDPLKTPMSAVITESLAIKYFGTIDIIGEIMNVDRYGLYTITAVIKDLPGYTHMPFDMVLKPYFNRFFENVHPVFIPWFNSWEGHPCATMVLVDEDKPMEELEATLQTILPKYKGNEWEVRPYYLQNIAQVHLNETPVRFNVARVPQGDKSKIYTLTVIAVFLLVIAIINYTNLSSARMTNKLKEIGVRRCVGARRWEIFRQVMTESLLITFMSGVLALVLFFLALPHFGFLVEKELTINMQVLINLSLVIVPVLVLTGLLSGAYPAFMEMKASEQLVTWLSVRKNDHKGFRNVLVTAQFMLAMIMIVLTMIINHQNQFVNQKELGFSKETTLVMEINGGGVRQNYDHLKAALLAHPAISEVSGLSTMVGGFREPSEIDYITDGGDPEHPFVGSFYGFDEFSLSVLDLDLVAGRDFSGNPIADSTSFLINESLAKNVYPDRRMEEIIGETIRINEPDELEGTIIGIVKDFHFLSLHEKISPLVIGYITNPISGIDDIAMKFDPYYDYLELYTYIDDLHKKYEPTAQMTLNLLDDLLQVRYRADRSYQRIFMTGSFIVMFIALLGIVGLSAYSAQQRSKEFGIRKVMGASILQILSLQAGSIIKLIIIGELIAVPVILWWGRSWLENFSYKISISPYLFVFGAILLVIIGIVSVNLVTYRIARLNPANTLRDE</sequence>